<evidence type="ECO:0000256" key="1">
    <source>
        <dbReference type="ARBA" id="ARBA00004496"/>
    </source>
</evidence>
<dbReference type="PROSITE" id="PS50110">
    <property type="entry name" value="RESPONSE_REGULATORY"/>
    <property type="match status" value="1"/>
</dbReference>
<keyword evidence="2" id="KW-0963">Cytoplasm</keyword>
<dbReference type="SUPFAM" id="SSF52172">
    <property type="entry name" value="CheY-like"/>
    <property type="match status" value="1"/>
</dbReference>
<evidence type="ECO:0000256" key="5">
    <source>
        <dbReference type="ARBA" id="ARBA00023015"/>
    </source>
</evidence>
<dbReference type="SMART" id="SM00862">
    <property type="entry name" value="Trans_reg_C"/>
    <property type="match status" value="1"/>
</dbReference>
<dbReference type="GO" id="GO:0000156">
    <property type="term" value="F:phosphorelay response regulator activity"/>
    <property type="evidence" value="ECO:0007669"/>
    <property type="project" value="TreeGrafter"/>
</dbReference>
<accession>A0A0G3YYI2</accession>
<dbReference type="Gene3D" id="3.40.50.2300">
    <property type="match status" value="1"/>
</dbReference>
<dbReference type="GO" id="GO:0005829">
    <property type="term" value="C:cytosol"/>
    <property type="evidence" value="ECO:0007669"/>
    <property type="project" value="TreeGrafter"/>
</dbReference>
<dbReference type="CDD" id="cd00383">
    <property type="entry name" value="trans_reg_C"/>
    <property type="match status" value="1"/>
</dbReference>
<dbReference type="Proteomes" id="UP000269271">
    <property type="component" value="Unassembled WGS sequence"/>
</dbReference>
<organism evidence="12 13">
    <name type="scientific">Burkholderia contaminans</name>
    <dbReference type="NCBI Taxonomy" id="488447"/>
    <lineage>
        <taxon>Bacteria</taxon>
        <taxon>Pseudomonadati</taxon>
        <taxon>Pseudomonadota</taxon>
        <taxon>Betaproteobacteria</taxon>
        <taxon>Burkholderiales</taxon>
        <taxon>Burkholderiaceae</taxon>
        <taxon>Burkholderia</taxon>
        <taxon>Burkholderia cepacia complex</taxon>
    </lineage>
</organism>
<evidence type="ECO:0000256" key="4">
    <source>
        <dbReference type="ARBA" id="ARBA00023012"/>
    </source>
</evidence>
<feature type="domain" description="OmpR/PhoB-type" evidence="11">
    <location>
        <begin position="124"/>
        <end position="218"/>
    </location>
</feature>
<dbReference type="PANTHER" id="PTHR48111">
    <property type="entry name" value="REGULATOR OF RPOS"/>
    <property type="match status" value="1"/>
</dbReference>
<evidence type="ECO:0000256" key="8">
    <source>
        <dbReference type="PROSITE-ProRule" id="PRU00169"/>
    </source>
</evidence>
<reference evidence="12 13" key="1">
    <citation type="submission" date="2018-08" db="EMBL/GenBank/DDBJ databases">
        <title>Comparative analysis of Burkholderia isolates from Puerto Rico.</title>
        <authorList>
            <person name="Hall C."/>
            <person name="Sahl J."/>
            <person name="Wagner D."/>
        </authorList>
    </citation>
    <scope>NUCLEOTIDE SEQUENCE [LARGE SCALE GENOMIC DNA]</scope>
    <source>
        <strain evidence="12 13">Bp9001</strain>
    </source>
</reference>
<dbReference type="PROSITE" id="PS51755">
    <property type="entry name" value="OMPR_PHOB"/>
    <property type="match status" value="1"/>
</dbReference>
<comment type="caution">
    <text evidence="12">The sequence shown here is derived from an EMBL/GenBank/DDBJ whole genome shotgun (WGS) entry which is preliminary data.</text>
</comment>
<protein>
    <submittedName>
        <fullName evidence="12">DNA-binding response regulator</fullName>
    </submittedName>
</protein>
<keyword evidence="4" id="KW-0902">Two-component regulatory system</keyword>
<dbReference type="GO" id="GO:0006355">
    <property type="term" value="P:regulation of DNA-templated transcription"/>
    <property type="evidence" value="ECO:0007669"/>
    <property type="project" value="InterPro"/>
</dbReference>
<dbReference type="InterPro" id="IPR001789">
    <property type="entry name" value="Sig_transdc_resp-reg_receiver"/>
</dbReference>
<feature type="DNA-binding region" description="OmpR/PhoB-type" evidence="9">
    <location>
        <begin position="124"/>
        <end position="218"/>
    </location>
</feature>
<keyword evidence="5" id="KW-0805">Transcription regulation</keyword>
<dbReference type="InterPro" id="IPR011006">
    <property type="entry name" value="CheY-like_superfamily"/>
</dbReference>
<dbReference type="InterPro" id="IPR016032">
    <property type="entry name" value="Sig_transdc_resp-reg_C-effctor"/>
</dbReference>
<dbReference type="Pfam" id="PF00072">
    <property type="entry name" value="Response_reg"/>
    <property type="match status" value="1"/>
</dbReference>
<evidence type="ECO:0000313" key="12">
    <source>
        <dbReference type="EMBL" id="RQT24872.1"/>
    </source>
</evidence>
<evidence type="ECO:0000256" key="9">
    <source>
        <dbReference type="PROSITE-ProRule" id="PRU01091"/>
    </source>
</evidence>
<comment type="subcellular location">
    <subcellularLocation>
        <location evidence="1">Cytoplasm</location>
    </subcellularLocation>
</comment>
<evidence type="ECO:0000256" key="3">
    <source>
        <dbReference type="ARBA" id="ARBA00022553"/>
    </source>
</evidence>
<name>A0A0G3YYI2_9BURK</name>
<dbReference type="EMBL" id="QTQX01000015">
    <property type="protein sequence ID" value="RQT24872.1"/>
    <property type="molecule type" value="Genomic_DNA"/>
</dbReference>
<feature type="modified residue" description="4-aspartylphosphate" evidence="8">
    <location>
        <position position="51"/>
    </location>
</feature>
<dbReference type="FunFam" id="3.40.50.2300:FF:000002">
    <property type="entry name" value="DNA-binding response regulator PhoP"/>
    <property type="match status" value="1"/>
</dbReference>
<gene>
    <name evidence="12" type="ORF">DF037_23015</name>
</gene>
<dbReference type="KEGG" id="bcon:NL30_25315"/>
<evidence type="ECO:0000256" key="7">
    <source>
        <dbReference type="ARBA" id="ARBA00023163"/>
    </source>
</evidence>
<evidence type="ECO:0000313" key="13">
    <source>
        <dbReference type="Proteomes" id="UP000269271"/>
    </source>
</evidence>
<dbReference type="RefSeq" id="WP_046548840.1">
    <property type="nucleotide sequence ID" value="NZ_CABVQJ010000011.1"/>
</dbReference>
<keyword evidence="6 9" id="KW-0238">DNA-binding</keyword>
<dbReference type="InterPro" id="IPR039420">
    <property type="entry name" value="WalR-like"/>
</dbReference>
<dbReference type="InterPro" id="IPR001867">
    <property type="entry name" value="OmpR/PhoB-type_DNA-bd"/>
</dbReference>
<accession>A0A1C8ZDW7</accession>
<dbReference type="AlphaFoldDB" id="A0A0G3YYI2"/>
<dbReference type="GO" id="GO:0000976">
    <property type="term" value="F:transcription cis-regulatory region binding"/>
    <property type="evidence" value="ECO:0007669"/>
    <property type="project" value="TreeGrafter"/>
</dbReference>
<dbReference type="Gene3D" id="6.10.250.690">
    <property type="match status" value="1"/>
</dbReference>
<evidence type="ECO:0000259" key="10">
    <source>
        <dbReference type="PROSITE" id="PS50110"/>
    </source>
</evidence>
<proteinExistence type="predicted"/>
<sequence length="220" mass="24285">MRVLLVEDDKLIGSGVEDGLIDAGMTVDWAHDGRHAQLALETTPYDLVVLDLGLPRMPGVELLDWLRKRRDHTPVLVMTARDTVADRVSGLSAGADDYLGKPFDLAELIARCRALVRRSQGRSTDTIEYGDLSVDPALMTVTRGTERIALTARECALLVELLANQGRPLSRARLQDSLYGWNEEIESNAIEVHVSNLRKKLGADLIRTIRGVGYVVEKVS</sequence>
<evidence type="ECO:0000256" key="2">
    <source>
        <dbReference type="ARBA" id="ARBA00022490"/>
    </source>
</evidence>
<evidence type="ECO:0000259" key="11">
    <source>
        <dbReference type="PROSITE" id="PS51755"/>
    </source>
</evidence>
<keyword evidence="7" id="KW-0804">Transcription</keyword>
<dbReference type="PANTHER" id="PTHR48111:SF35">
    <property type="entry name" value="TRANSCRIPTIONAL REGULATORY PROTEIN QSEB"/>
    <property type="match status" value="1"/>
</dbReference>
<dbReference type="CDD" id="cd17624">
    <property type="entry name" value="REC_OmpR_PmrA-like"/>
    <property type="match status" value="1"/>
</dbReference>
<feature type="domain" description="Response regulatory" evidence="10">
    <location>
        <begin position="2"/>
        <end position="116"/>
    </location>
</feature>
<dbReference type="SMART" id="SM00448">
    <property type="entry name" value="REC"/>
    <property type="match status" value="1"/>
</dbReference>
<keyword evidence="3 8" id="KW-0597">Phosphoprotein</keyword>
<dbReference type="SUPFAM" id="SSF46894">
    <property type="entry name" value="C-terminal effector domain of the bipartite response regulators"/>
    <property type="match status" value="1"/>
</dbReference>
<dbReference type="InterPro" id="IPR036388">
    <property type="entry name" value="WH-like_DNA-bd_sf"/>
</dbReference>
<dbReference type="Gene3D" id="1.10.10.10">
    <property type="entry name" value="Winged helix-like DNA-binding domain superfamily/Winged helix DNA-binding domain"/>
    <property type="match status" value="1"/>
</dbReference>
<dbReference type="Pfam" id="PF00486">
    <property type="entry name" value="Trans_reg_C"/>
    <property type="match status" value="1"/>
</dbReference>
<dbReference type="GO" id="GO:0032993">
    <property type="term" value="C:protein-DNA complex"/>
    <property type="evidence" value="ECO:0007669"/>
    <property type="project" value="TreeGrafter"/>
</dbReference>
<evidence type="ECO:0000256" key="6">
    <source>
        <dbReference type="ARBA" id="ARBA00023125"/>
    </source>
</evidence>